<keyword evidence="7" id="KW-0378">Hydrolase</keyword>
<feature type="signal peptide" evidence="11">
    <location>
        <begin position="1"/>
        <end position="28"/>
    </location>
</feature>
<dbReference type="Gene3D" id="2.60.40.3500">
    <property type="match status" value="1"/>
</dbReference>
<evidence type="ECO:0000259" key="12">
    <source>
        <dbReference type="SMART" id="SM00646"/>
    </source>
</evidence>
<gene>
    <name evidence="13" type="primary">amiC</name>
    <name evidence="13" type="ORF">BHC48_05200</name>
</gene>
<feature type="domain" description="MurNAc-LAA" evidence="12">
    <location>
        <begin position="274"/>
        <end position="428"/>
    </location>
</feature>
<feature type="region of interest" description="Disordered" evidence="10">
    <location>
        <begin position="168"/>
        <end position="234"/>
    </location>
</feature>
<evidence type="ECO:0000256" key="10">
    <source>
        <dbReference type="SAM" id="MobiDB-lite"/>
    </source>
</evidence>
<dbReference type="Proteomes" id="UP000231484">
    <property type="component" value="Unassembled WGS sequence"/>
</dbReference>
<organism evidence="13 14">
    <name type="scientific">Snodgrassella alvi</name>
    <dbReference type="NCBI Taxonomy" id="1196083"/>
    <lineage>
        <taxon>Bacteria</taxon>
        <taxon>Pseudomonadati</taxon>
        <taxon>Pseudomonadota</taxon>
        <taxon>Betaproteobacteria</taxon>
        <taxon>Neisseriales</taxon>
        <taxon>Neisseriaceae</taxon>
        <taxon>Snodgrassella</taxon>
    </lineage>
</organism>
<name>A0A2N9XQU4_9NEIS</name>
<dbReference type="GO" id="GO:0071555">
    <property type="term" value="P:cell wall organization"/>
    <property type="evidence" value="ECO:0007669"/>
    <property type="project" value="UniProtKB-KW"/>
</dbReference>
<comment type="similarity">
    <text evidence="3">Belongs to the N-acetylmuramoyl-L-alanine amidase 3 family.</text>
</comment>
<keyword evidence="6" id="KW-0574">Periplasm</keyword>
<proteinExistence type="inferred from homology"/>
<evidence type="ECO:0000256" key="9">
    <source>
        <dbReference type="ARBA" id="ARBA00074581"/>
    </source>
</evidence>
<comment type="subcellular location">
    <subcellularLocation>
        <location evidence="2">Periplasm</location>
    </subcellularLocation>
</comment>
<comment type="caution">
    <text evidence="13">The sequence shown here is derived from an EMBL/GenBank/DDBJ whole genome shotgun (WGS) entry which is preliminary data.</text>
</comment>
<dbReference type="AlphaFoldDB" id="A0A2N9XQU4"/>
<keyword evidence="5 11" id="KW-0732">Signal</keyword>
<dbReference type="Pfam" id="PF11741">
    <property type="entry name" value="AMIN"/>
    <property type="match status" value="1"/>
</dbReference>
<dbReference type="EMBL" id="MEIQ01000033">
    <property type="protein sequence ID" value="PIT50699.1"/>
    <property type="molecule type" value="Genomic_DNA"/>
</dbReference>
<keyword evidence="8" id="KW-0961">Cell wall biogenesis/degradation</keyword>
<protein>
    <recommendedName>
        <fullName evidence="9">N-acetylmuramoyl-L-alanine amidase AmiC</fullName>
        <ecNumber evidence="4">3.5.1.28</ecNumber>
    </recommendedName>
</protein>
<accession>A0A2N9XQU4</accession>
<dbReference type="GO" id="GO:0030288">
    <property type="term" value="C:outer membrane-bounded periplasmic space"/>
    <property type="evidence" value="ECO:0007669"/>
    <property type="project" value="TreeGrafter"/>
</dbReference>
<dbReference type="InterPro" id="IPR002508">
    <property type="entry name" value="MurNAc-LAA_cat"/>
</dbReference>
<dbReference type="SMART" id="SM00646">
    <property type="entry name" value="Ami_3"/>
    <property type="match status" value="1"/>
</dbReference>
<dbReference type="FunFam" id="3.40.630.40:FF:000001">
    <property type="entry name" value="N-acetylmuramoyl-L-alanine amidase"/>
    <property type="match status" value="1"/>
</dbReference>
<evidence type="ECO:0000256" key="5">
    <source>
        <dbReference type="ARBA" id="ARBA00022729"/>
    </source>
</evidence>
<dbReference type="GO" id="GO:0008745">
    <property type="term" value="F:N-acetylmuramoyl-L-alanine amidase activity"/>
    <property type="evidence" value="ECO:0007669"/>
    <property type="project" value="UniProtKB-EC"/>
</dbReference>
<dbReference type="PANTHER" id="PTHR30404">
    <property type="entry name" value="N-ACETYLMURAMOYL-L-ALANINE AMIDASE"/>
    <property type="match status" value="1"/>
</dbReference>
<dbReference type="Pfam" id="PF01520">
    <property type="entry name" value="Amidase_3"/>
    <property type="match status" value="1"/>
</dbReference>
<dbReference type="InterPro" id="IPR021731">
    <property type="entry name" value="AMIN_dom"/>
</dbReference>
<evidence type="ECO:0000256" key="7">
    <source>
        <dbReference type="ARBA" id="ARBA00022801"/>
    </source>
</evidence>
<evidence type="ECO:0000256" key="1">
    <source>
        <dbReference type="ARBA" id="ARBA00001561"/>
    </source>
</evidence>
<evidence type="ECO:0000256" key="3">
    <source>
        <dbReference type="ARBA" id="ARBA00010860"/>
    </source>
</evidence>
<dbReference type="PROSITE" id="PS51318">
    <property type="entry name" value="TAT"/>
    <property type="match status" value="1"/>
</dbReference>
<dbReference type="PANTHER" id="PTHR30404:SF0">
    <property type="entry name" value="N-ACETYLMURAMOYL-L-ALANINE AMIDASE AMIC"/>
    <property type="match status" value="1"/>
</dbReference>
<reference evidence="13 14" key="1">
    <citation type="journal article" date="2017" name="MBio">
        <title>Type VI secretion-mediated competition in the bee gut microbiome.</title>
        <authorList>
            <person name="Steele M.I."/>
            <person name="Kwong W.K."/>
            <person name="Powell J.E."/>
            <person name="Whiteley M."/>
            <person name="Moran N.A."/>
        </authorList>
    </citation>
    <scope>NUCLEOTIDE SEQUENCE [LARGE SCALE GENOMIC DNA]</scope>
    <source>
        <strain evidence="13 14">Occ4-2</strain>
    </source>
</reference>
<evidence type="ECO:0000256" key="4">
    <source>
        <dbReference type="ARBA" id="ARBA00011901"/>
    </source>
</evidence>
<dbReference type="InterPro" id="IPR050695">
    <property type="entry name" value="N-acetylmuramoyl_amidase_3"/>
</dbReference>
<sequence>MPNHISRRKLLIASTGTLLISLTPFARAANAGADIVASRIWPATAYTRMTLESTTPIQFKYFQLKNPDRLVIDIQGSVTNQALRQLSSKVIPMDPYIASIRIGQFNPETIRIVMDLKTTVNPQVFSLAPVANFKNRLVVDLYPTATVAMEEEKNDPLMALLQDYSHGKVNSDGTTRPQATASTPPVQKTPENKPPVTNRPPISGMPNKLSRQPVIMIDPGHGGEDPGATGPSGLHEKDVVLAIGREVKKILDSYGYKTYMTRNEDIFIPLGVRVAKARKLRADVFVSIHADAFTNPSAKGTGVYALNPKGATSAAAKYLAQTQNAADSIGGVSYSTDKNVNNTLFDLTQTATINDSLKLGRDVLNQLSKINNLHKGSVDQANFAVLKAPDVPSILVETAFISNPIEERLLSSNDFRQKMATSIASGIKDYLSTAVLARR</sequence>
<dbReference type="InterPro" id="IPR006311">
    <property type="entry name" value="TAT_signal"/>
</dbReference>
<feature type="compositionally biased region" description="Polar residues" evidence="10">
    <location>
        <begin position="171"/>
        <end position="186"/>
    </location>
</feature>
<dbReference type="CDD" id="cd02696">
    <property type="entry name" value="MurNAc-LAA"/>
    <property type="match status" value="1"/>
</dbReference>
<evidence type="ECO:0000256" key="2">
    <source>
        <dbReference type="ARBA" id="ARBA00004418"/>
    </source>
</evidence>
<dbReference type="EC" id="3.5.1.28" evidence="4"/>
<evidence type="ECO:0000256" key="6">
    <source>
        <dbReference type="ARBA" id="ARBA00022764"/>
    </source>
</evidence>
<dbReference type="SUPFAM" id="SSF53187">
    <property type="entry name" value="Zn-dependent exopeptidases"/>
    <property type="match status" value="1"/>
</dbReference>
<evidence type="ECO:0000313" key="14">
    <source>
        <dbReference type="Proteomes" id="UP000231484"/>
    </source>
</evidence>
<evidence type="ECO:0000256" key="8">
    <source>
        <dbReference type="ARBA" id="ARBA00023316"/>
    </source>
</evidence>
<comment type="catalytic activity">
    <reaction evidence="1">
        <text>Hydrolyzes the link between N-acetylmuramoyl residues and L-amino acid residues in certain cell-wall glycopeptides.</text>
        <dbReference type="EC" id="3.5.1.28"/>
    </reaction>
</comment>
<dbReference type="GO" id="GO:0009253">
    <property type="term" value="P:peptidoglycan catabolic process"/>
    <property type="evidence" value="ECO:0007669"/>
    <property type="project" value="InterPro"/>
</dbReference>
<evidence type="ECO:0000313" key="13">
    <source>
        <dbReference type="EMBL" id="PIT50699.1"/>
    </source>
</evidence>
<dbReference type="Gene3D" id="3.40.630.40">
    <property type="entry name" value="Zn-dependent exopeptidases"/>
    <property type="match status" value="1"/>
</dbReference>
<evidence type="ECO:0000256" key="11">
    <source>
        <dbReference type="SAM" id="SignalP"/>
    </source>
</evidence>
<feature type="chain" id="PRO_5014828681" description="N-acetylmuramoyl-L-alanine amidase AmiC" evidence="11">
    <location>
        <begin position="29"/>
        <end position="439"/>
    </location>
</feature>